<evidence type="ECO:0000256" key="3">
    <source>
        <dbReference type="ARBA" id="ARBA00023125"/>
    </source>
</evidence>
<evidence type="ECO:0000256" key="4">
    <source>
        <dbReference type="ARBA" id="ARBA00023163"/>
    </source>
</evidence>
<dbReference type="PANTHER" id="PTHR30204">
    <property type="entry name" value="REDOX-CYCLING DRUG-SENSING TRANSCRIPTIONAL ACTIVATOR SOXR"/>
    <property type="match status" value="1"/>
</dbReference>
<dbReference type="PANTHER" id="PTHR30204:SF69">
    <property type="entry name" value="MERR-FAMILY TRANSCRIPTIONAL REGULATOR"/>
    <property type="match status" value="1"/>
</dbReference>
<evidence type="ECO:0000313" key="7">
    <source>
        <dbReference type="Proteomes" id="UP000199092"/>
    </source>
</evidence>
<accession>A0A1H1L2F9</accession>
<evidence type="ECO:0000313" key="6">
    <source>
        <dbReference type="EMBL" id="SDR68748.1"/>
    </source>
</evidence>
<dbReference type="GO" id="GO:0003677">
    <property type="term" value="F:DNA binding"/>
    <property type="evidence" value="ECO:0007669"/>
    <property type="project" value="UniProtKB-KW"/>
</dbReference>
<proteinExistence type="predicted"/>
<dbReference type="AlphaFoldDB" id="A0A1H1L2F9"/>
<dbReference type="Pfam" id="PF13411">
    <property type="entry name" value="MerR_1"/>
    <property type="match status" value="1"/>
</dbReference>
<dbReference type="Gene3D" id="1.10.1660.10">
    <property type="match status" value="1"/>
</dbReference>
<sequence length="225" mass="24167">MLSLDSGAPHYWRVLISNVKSERTGVRISELARTADVPLATVKFYLREGLLPEGRRTSATQAQYGEAHLERLRLIRALAGPGGLSLAAVRRVVGAIEHPPDGVHELLGVATAAVDEPLAPRDHTAVHALLTSWGWAVQEKDCPSHDQLAAELAALDDAGFALPEGALDAYRRHMEAIATLEVDSVPTGSAAAAVRHVVLGTVLVEPLLLTLRRLAHQELSARRFG</sequence>
<dbReference type="InterPro" id="IPR000551">
    <property type="entry name" value="MerR-type_HTH_dom"/>
</dbReference>
<dbReference type="SUPFAM" id="SSF46955">
    <property type="entry name" value="Putative DNA-binding domain"/>
    <property type="match status" value="1"/>
</dbReference>
<protein>
    <submittedName>
        <fullName evidence="6">DNA-binding transcriptional regulator, MerR family</fullName>
    </submittedName>
</protein>
<organism evidence="6 7">
    <name type="scientific">Friedmanniella luteola</name>
    <dbReference type="NCBI Taxonomy" id="546871"/>
    <lineage>
        <taxon>Bacteria</taxon>
        <taxon>Bacillati</taxon>
        <taxon>Actinomycetota</taxon>
        <taxon>Actinomycetes</taxon>
        <taxon>Propionibacteriales</taxon>
        <taxon>Nocardioidaceae</taxon>
        <taxon>Friedmanniella</taxon>
    </lineage>
</organism>
<name>A0A1H1L2F9_9ACTN</name>
<feature type="domain" description="HTH merR-type" evidence="5">
    <location>
        <begin position="27"/>
        <end position="95"/>
    </location>
</feature>
<dbReference type="SMART" id="SM00422">
    <property type="entry name" value="HTH_MERR"/>
    <property type="match status" value="1"/>
</dbReference>
<keyword evidence="4" id="KW-0804">Transcription</keyword>
<dbReference type="PROSITE" id="PS50937">
    <property type="entry name" value="HTH_MERR_2"/>
    <property type="match status" value="1"/>
</dbReference>
<keyword evidence="2" id="KW-0805">Transcription regulation</keyword>
<evidence type="ECO:0000256" key="1">
    <source>
        <dbReference type="ARBA" id="ARBA00022491"/>
    </source>
</evidence>
<reference evidence="6 7" key="1">
    <citation type="submission" date="2016-10" db="EMBL/GenBank/DDBJ databases">
        <authorList>
            <person name="de Groot N.N."/>
        </authorList>
    </citation>
    <scope>NUCLEOTIDE SEQUENCE [LARGE SCALE GENOMIC DNA]</scope>
    <source>
        <strain evidence="6 7">DSM 21741</strain>
    </source>
</reference>
<dbReference type="STRING" id="546871.SAMN04488543_0042"/>
<dbReference type="EMBL" id="LT629749">
    <property type="protein sequence ID" value="SDR68748.1"/>
    <property type="molecule type" value="Genomic_DNA"/>
</dbReference>
<keyword evidence="7" id="KW-1185">Reference proteome</keyword>
<dbReference type="Proteomes" id="UP000199092">
    <property type="component" value="Chromosome I"/>
</dbReference>
<dbReference type="InterPro" id="IPR047057">
    <property type="entry name" value="MerR_fam"/>
</dbReference>
<keyword evidence="3 6" id="KW-0238">DNA-binding</keyword>
<dbReference type="InterPro" id="IPR009061">
    <property type="entry name" value="DNA-bd_dom_put_sf"/>
</dbReference>
<dbReference type="GO" id="GO:0003700">
    <property type="term" value="F:DNA-binding transcription factor activity"/>
    <property type="evidence" value="ECO:0007669"/>
    <property type="project" value="InterPro"/>
</dbReference>
<evidence type="ECO:0000259" key="5">
    <source>
        <dbReference type="PROSITE" id="PS50937"/>
    </source>
</evidence>
<evidence type="ECO:0000256" key="2">
    <source>
        <dbReference type="ARBA" id="ARBA00023015"/>
    </source>
</evidence>
<gene>
    <name evidence="6" type="ORF">SAMN04488543_0042</name>
</gene>
<dbReference type="PRINTS" id="PR00040">
    <property type="entry name" value="HTHMERR"/>
</dbReference>
<keyword evidence="1" id="KW-0678">Repressor</keyword>